<feature type="region of interest" description="Disordered" evidence="1">
    <location>
        <begin position="379"/>
        <end position="415"/>
    </location>
</feature>
<evidence type="ECO:0000256" key="1">
    <source>
        <dbReference type="SAM" id="MobiDB-lite"/>
    </source>
</evidence>
<dbReference type="STRING" id="1314771.A0A197K579"/>
<accession>A0A197K579</accession>
<dbReference type="OrthoDB" id="2416573at2759"/>
<dbReference type="AlphaFoldDB" id="A0A197K579"/>
<sequence length="603" mass="66092">MDQHLSNPLGFQDSFNRDGFLDGGNSSADDGKDGNGTGNSFFENEMSFNSDKFLCVNFSDDLLSSTSIFSNLPQGTGDTSLPQQQQQQLQQLAEQQIHYPSPLPDSSDFAFPLEHTIAQQQQSQGHDAHVLSMPQFSTLQRAPELQRTYQDTTALDSQQRLLQHQIPTLSSQHQQYCDSSVLDAFQQHLSYPSPSLDANTAASAAIIATVTAATATHHQQNPNYYNNVFLNPMGFIQFRSPALGHFSLASPDEGALSPASESGYFDIPEESSQSSPFYHPSSSAYLNHSGAEYLTGSLQNFALSAGNGLSPLLTVAPSASSASSSVTVTPFNTILPSPRFSPMDLQTVQTPPSAIGRAVCMTASQQQLATTGRHHYHQGSFLSSPASSTGGTLGSYSPTMSTSSVSPLFSSTVPTLPSSLKQEFKRAVFSDEDDSDIPNEEEENRHNPKRRKRVRKAAPKPINKPKGPRITLYCEYPGCKVTCSSHPSMVRHAEAHKWRGRYSPVRCEACQSSLSNEFSVQRHILRSAETSRCRKMRTYSIMKSETEIDNTVKFCPKRPHGKKTVPVDLAKMKAKYFEGWQGTIEGLVGQCEDAHKKNTSKPT</sequence>
<feature type="compositionally biased region" description="Polar residues" evidence="1">
    <location>
        <begin position="380"/>
        <end position="390"/>
    </location>
</feature>
<feature type="compositionally biased region" description="Low complexity" evidence="1">
    <location>
        <begin position="395"/>
        <end position="415"/>
    </location>
</feature>
<name>A0A197K579_9FUNG</name>
<feature type="compositionally biased region" description="Acidic residues" evidence="1">
    <location>
        <begin position="430"/>
        <end position="442"/>
    </location>
</feature>
<proteinExistence type="predicted"/>
<feature type="region of interest" description="Disordered" evidence="1">
    <location>
        <begin position="1"/>
        <end position="38"/>
    </location>
</feature>
<gene>
    <name evidence="2" type="ORF">K457DRAFT_16345</name>
</gene>
<reference evidence="2 3" key="1">
    <citation type="submission" date="2016-05" db="EMBL/GenBank/DDBJ databases">
        <title>Genome sequencing reveals origins of a unique bacterial endosymbiosis in the earliest lineages of terrestrial Fungi.</title>
        <authorList>
            <consortium name="DOE Joint Genome Institute"/>
            <person name="Uehling J."/>
            <person name="Gryganskyi A."/>
            <person name="Hameed K."/>
            <person name="Tschaplinski T."/>
            <person name="Misztal P."/>
            <person name="Wu S."/>
            <person name="Desiro A."/>
            <person name="Vande Pol N."/>
            <person name="Du Z.-Y."/>
            <person name="Zienkiewicz A."/>
            <person name="Zienkiewicz K."/>
            <person name="Morin E."/>
            <person name="Tisserant E."/>
            <person name="Splivallo R."/>
            <person name="Hainaut M."/>
            <person name="Henrissat B."/>
            <person name="Ohm R."/>
            <person name="Kuo A."/>
            <person name="Yan J."/>
            <person name="Lipzen A."/>
            <person name="Nolan M."/>
            <person name="Labutti K."/>
            <person name="Barry K."/>
            <person name="Goldstein A."/>
            <person name="Labbe J."/>
            <person name="Schadt C."/>
            <person name="Tuskan G."/>
            <person name="Grigoriev I."/>
            <person name="Martin F."/>
            <person name="Vilgalys R."/>
            <person name="Bonito G."/>
        </authorList>
    </citation>
    <scope>NUCLEOTIDE SEQUENCE [LARGE SCALE GENOMIC DNA]</scope>
    <source>
        <strain evidence="2 3">AG-77</strain>
    </source>
</reference>
<feature type="region of interest" description="Disordered" evidence="1">
    <location>
        <begin position="429"/>
        <end position="464"/>
    </location>
</feature>
<organism evidence="2 3">
    <name type="scientific">Linnemannia elongata AG-77</name>
    <dbReference type="NCBI Taxonomy" id="1314771"/>
    <lineage>
        <taxon>Eukaryota</taxon>
        <taxon>Fungi</taxon>
        <taxon>Fungi incertae sedis</taxon>
        <taxon>Mucoromycota</taxon>
        <taxon>Mortierellomycotina</taxon>
        <taxon>Mortierellomycetes</taxon>
        <taxon>Mortierellales</taxon>
        <taxon>Mortierellaceae</taxon>
        <taxon>Linnemannia</taxon>
    </lineage>
</organism>
<protein>
    <submittedName>
        <fullName evidence="2">Uncharacterized protein</fullName>
    </submittedName>
</protein>
<keyword evidence="3" id="KW-1185">Reference proteome</keyword>
<evidence type="ECO:0000313" key="2">
    <source>
        <dbReference type="EMBL" id="OAQ32338.1"/>
    </source>
</evidence>
<feature type="compositionally biased region" description="Basic residues" evidence="1">
    <location>
        <begin position="447"/>
        <end position="458"/>
    </location>
</feature>
<evidence type="ECO:0000313" key="3">
    <source>
        <dbReference type="Proteomes" id="UP000078512"/>
    </source>
</evidence>
<dbReference type="EMBL" id="KV442025">
    <property type="protein sequence ID" value="OAQ32338.1"/>
    <property type="molecule type" value="Genomic_DNA"/>
</dbReference>
<dbReference type="Proteomes" id="UP000078512">
    <property type="component" value="Unassembled WGS sequence"/>
</dbReference>